<dbReference type="SMART" id="SM00487">
    <property type="entry name" value="DEXDc"/>
    <property type="match status" value="1"/>
</dbReference>
<keyword evidence="5" id="KW-0378">Hydrolase</keyword>
<dbReference type="GO" id="GO:0003724">
    <property type="term" value="F:RNA helicase activity"/>
    <property type="evidence" value="ECO:0007669"/>
    <property type="project" value="UniProtKB-EC"/>
</dbReference>
<evidence type="ECO:0000256" key="7">
    <source>
        <dbReference type="ARBA" id="ARBA00022840"/>
    </source>
</evidence>
<feature type="domain" description="Helicase ATP-binding" evidence="9">
    <location>
        <begin position="26"/>
        <end position="190"/>
    </location>
</feature>
<evidence type="ECO:0000313" key="12">
    <source>
        <dbReference type="Proteomes" id="UP000825935"/>
    </source>
</evidence>
<dbReference type="InterPro" id="IPR007502">
    <property type="entry name" value="Helicase-assoc_dom"/>
</dbReference>
<dbReference type="OMA" id="QIMQKMA"/>
<keyword evidence="3" id="KW-0507">mRNA processing</keyword>
<dbReference type="Pfam" id="PF07717">
    <property type="entry name" value="OB_NTP_bind"/>
    <property type="match status" value="1"/>
</dbReference>
<dbReference type="SMART" id="SM00847">
    <property type="entry name" value="HA2"/>
    <property type="match status" value="1"/>
</dbReference>
<dbReference type="FunFam" id="3.40.50.300:FF:000145">
    <property type="entry name" value="probable ATP-dependent RNA helicase DHX40"/>
    <property type="match status" value="1"/>
</dbReference>
<evidence type="ECO:0000256" key="6">
    <source>
        <dbReference type="ARBA" id="ARBA00022806"/>
    </source>
</evidence>
<keyword evidence="12" id="KW-1185">Reference proteome</keyword>
<dbReference type="AlphaFoldDB" id="A0A8T2V1L4"/>
<evidence type="ECO:0000313" key="11">
    <source>
        <dbReference type="EMBL" id="KAH7439833.1"/>
    </source>
</evidence>
<evidence type="ECO:0000256" key="1">
    <source>
        <dbReference type="ARBA" id="ARBA00012552"/>
    </source>
</evidence>
<dbReference type="SMART" id="SM00490">
    <property type="entry name" value="HELICc"/>
    <property type="match status" value="1"/>
</dbReference>
<gene>
    <name evidence="11" type="ORF">KP509_04G078700</name>
</gene>
<dbReference type="Pfam" id="PF00271">
    <property type="entry name" value="Helicase_C"/>
    <property type="match status" value="1"/>
</dbReference>
<dbReference type="InterPro" id="IPR027417">
    <property type="entry name" value="P-loop_NTPase"/>
</dbReference>
<sequence>MQTCGGQASSALACELPVTRYEKEIVDVVKKNDVVVIIGETGSGKTTQISQILHHAGSTEFGVIAITQPRRVAAVSVARRVASEMKVCLGEEVGYSIRFEDRTSEKTRIKYLTDGCLLREFLSDAELKQYSVIILDEAHERSLNTDILLGLLKRLCGRKSPDLKIVITSATLEGEKFSTFFFGCPVMKIPGKLFPVEILYSTQEPVNYIESAVQTALEIHTQKGPGDILLFLTGKEEIEKAIMKLEDRIRQLEEGSCMDAIILPLHASLEPELQVRVFTPSPPSCRRIIVATNIAETSLTVDGVVFVIDPGVVKQHQYSPMTGMYSLVVVKISRVQATQRAGRAGRTRPGKCYRLYTEAVFENELPPVTMPEIQRSSLAGAVLHLKSLDLKDINVLEFEYLDPPSRSSLEDALQKLFIIDAIQEDGSITHLGRRMAVLPLEPSLSRMLLAAEEAGCLSEALTIAAMLSCESLFLPSPKKSASHKRDLEFKSLPDGMGLGDHIQLLQIYEKWHEDGYNAEWCKEHGVKIRSMMFAREVRRQLSQIMKWEDKGLSRYRRKDPKMLALRKAICTGFSNHLAHRMQQHNGFRTLGAKTHLVQIHPSACSMEVDDDGLLPEWVVYNELVNVGRPFIRNVCAVKGSWCQPALMKLSKLSVTKLGGAQSSTLPSVEKEQKVEKPAIEPLSATQKDLVAAARERFLARKQARTK</sequence>
<dbReference type="Pfam" id="PF04408">
    <property type="entry name" value="WHD_HA2"/>
    <property type="match status" value="1"/>
</dbReference>
<keyword evidence="2" id="KW-0934">Plastid</keyword>
<dbReference type="GO" id="GO:0005524">
    <property type="term" value="F:ATP binding"/>
    <property type="evidence" value="ECO:0007669"/>
    <property type="project" value="UniProtKB-KW"/>
</dbReference>
<dbReference type="FunFam" id="3.40.50.300:FF:000615">
    <property type="entry name" value="pre-mRNA-splicing factor ATP-dependent RNA helicase DEAH7"/>
    <property type="match status" value="1"/>
</dbReference>
<proteinExistence type="predicted"/>
<dbReference type="CDD" id="cd17917">
    <property type="entry name" value="DEXHc_RHA-like"/>
    <property type="match status" value="1"/>
</dbReference>
<feature type="domain" description="Helicase C-terminal" evidence="10">
    <location>
        <begin position="211"/>
        <end position="389"/>
    </location>
</feature>
<keyword evidence="4" id="KW-0547">Nucleotide-binding</keyword>
<name>A0A8T2V1L4_CERRI</name>
<dbReference type="SUPFAM" id="SSF52540">
    <property type="entry name" value="P-loop containing nucleoside triphosphate hydrolases"/>
    <property type="match status" value="1"/>
</dbReference>
<dbReference type="EC" id="3.6.4.13" evidence="1"/>
<dbReference type="InterPro" id="IPR014001">
    <property type="entry name" value="Helicase_ATP-bd"/>
</dbReference>
<evidence type="ECO:0000256" key="4">
    <source>
        <dbReference type="ARBA" id="ARBA00022741"/>
    </source>
</evidence>
<dbReference type="Pfam" id="PF21010">
    <property type="entry name" value="HA2_C"/>
    <property type="match status" value="1"/>
</dbReference>
<evidence type="ECO:0000256" key="5">
    <source>
        <dbReference type="ARBA" id="ARBA00022801"/>
    </source>
</evidence>
<dbReference type="InterPro" id="IPR003593">
    <property type="entry name" value="AAA+_ATPase"/>
</dbReference>
<dbReference type="PANTHER" id="PTHR18934:SF234">
    <property type="entry name" value="PRE-MRNA-SPLICING FACTOR ATP-DEPENDENT RNA HELICASE DEAH4-RELATED"/>
    <property type="match status" value="1"/>
</dbReference>
<dbReference type="SMART" id="SM00382">
    <property type="entry name" value="AAA"/>
    <property type="match status" value="1"/>
</dbReference>
<dbReference type="GO" id="GO:0006397">
    <property type="term" value="P:mRNA processing"/>
    <property type="evidence" value="ECO:0007669"/>
    <property type="project" value="UniProtKB-KW"/>
</dbReference>
<dbReference type="InterPro" id="IPR011545">
    <property type="entry name" value="DEAD/DEAH_box_helicase_dom"/>
</dbReference>
<dbReference type="Gene3D" id="3.40.50.300">
    <property type="entry name" value="P-loop containing nucleotide triphosphate hydrolases"/>
    <property type="match status" value="2"/>
</dbReference>
<reference evidence="11" key="1">
    <citation type="submission" date="2021-08" db="EMBL/GenBank/DDBJ databases">
        <title>WGS assembly of Ceratopteris richardii.</title>
        <authorList>
            <person name="Marchant D.B."/>
            <person name="Chen G."/>
            <person name="Jenkins J."/>
            <person name="Shu S."/>
            <person name="Leebens-Mack J."/>
            <person name="Grimwood J."/>
            <person name="Schmutz J."/>
            <person name="Soltis P."/>
            <person name="Soltis D."/>
            <person name="Chen Z.-H."/>
        </authorList>
    </citation>
    <scope>NUCLEOTIDE SEQUENCE</scope>
    <source>
        <strain evidence="11">Whitten #5841</strain>
        <tissue evidence="11">Leaf</tissue>
    </source>
</reference>
<dbReference type="PROSITE" id="PS00690">
    <property type="entry name" value="DEAH_ATP_HELICASE"/>
    <property type="match status" value="1"/>
</dbReference>
<protein>
    <recommendedName>
        <fullName evidence="1">RNA helicase</fullName>
        <ecNumber evidence="1">3.6.4.13</ecNumber>
    </recommendedName>
</protein>
<comment type="catalytic activity">
    <reaction evidence="8">
        <text>ATP + H2O = ADP + phosphate + H(+)</text>
        <dbReference type="Rhea" id="RHEA:13065"/>
        <dbReference type="ChEBI" id="CHEBI:15377"/>
        <dbReference type="ChEBI" id="CHEBI:15378"/>
        <dbReference type="ChEBI" id="CHEBI:30616"/>
        <dbReference type="ChEBI" id="CHEBI:43474"/>
        <dbReference type="ChEBI" id="CHEBI:456216"/>
        <dbReference type="EC" id="3.6.4.13"/>
    </reaction>
</comment>
<dbReference type="PROSITE" id="PS51194">
    <property type="entry name" value="HELICASE_CTER"/>
    <property type="match status" value="1"/>
</dbReference>
<dbReference type="Gene3D" id="1.20.120.1080">
    <property type="match status" value="1"/>
</dbReference>
<dbReference type="GO" id="GO:0003723">
    <property type="term" value="F:RNA binding"/>
    <property type="evidence" value="ECO:0007669"/>
    <property type="project" value="TreeGrafter"/>
</dbReference>
<keyword evidence="6" id="KW-0347">Helicase</keyword>
<accession>A0A8T2V1L4</accession>
<dbReference type="Pfam" id="PF00270">
    <property type="entry name" value="DEAD"/>
    <property type="match status" value="1"/>
</dbReference>
<dbReference type="Proteomes" id="UP000825935">
    <property type="component" value="Chromosome 4"/>
</dbReference>
<keyword evidence="7" id="KW-0067">ATP-binding</keyword>
<dbReference type="InterPro" id="IPR011709">
    <property type="entry name" value="DEAD-box_helicase_OB_fold"/>
</dbReference>
<dbReference type="OrthoDB" id="10253254at2759"/>
<comment type="caution">
    <text evidence="11">The sequence shown here is derived from an EMBL/GenBank/DDBJ whole genome shotgun (WGS) entry which is preliminary data.</text>
</comment>
<evidence type="ECO:0000256" key="8">
    <source>
        <dbReference type="ARBA" id="ARBA00047984"/>
    </source>
</evidence>
<dbReference type="EMBL" id="CM035409">
    <property type="protein sequence ID" value="KAH7439833.1"/>
    <property type="molecule type" value="Genomic_DNA"/>
</dbReference>
<keyword evidence="2" id="KW-0150">Chloroplast</keyword>
<dbReference type="CDD" id="cd18791">
    <property type="entry name" value="SF2_C_RHA"/>
    <property type="match status" value="1"/>
</dbReference>
<dbReference type="PROSITE" id="PS51192">
    <property type="entry name" value="HELICASE_ATP_BIND_1"/>
    <property type="match status" value="1"/>
</dbReference>
<dbReference type="GO" id="GO:0016787">
    <property type="term" value="F:hydrolase activity"/>
    <property type="evidence" value="ECO:0007669"/>
    <property type="project" value="UniProtKB-KW"/>
</dbReference>
<dbReference type="InterPro" id="IPR048333">
    <property type="entry name" value="HA2_WH"/>
</dbReference>
<dbReference type="InterPro" id="IPR002464">
    <property type="entry name" value="DNA/RNA_helicase_DEAH_CS"/>
</dbReference>
<dbReference type="InterPro" id="IPR001650">
    <property type="entry name" value="Helicase_C-like"/>
</dbReference>
<evidence type="ECO:0000259" key="9">
    <source>
        <dbReference type="PROSITE" id="PS51192"/>
    </source>
</evidence>
<organism evidence="11 12">
    <name type="scientific">Ceratopteris richardii</name>
    <name type="common">Triangle waterfern</name>
    <dbReference type="NCBI Taxonomy" id="49495"/>
    <lineage>
        <taxon>Eukaryota</taxon>
        <taxon>Viridiplantae</taxon>
        <taxon>Streptophyta</taxon>
        <taxon>Embryophyta</taxon>
        <taxon>Tracheophyta</taxon>
        <taxon>Polypodiopsida</taxon>
        <taxon>Polypodiidae</taxon>
        <taxon>Polypodiales</taxon>
        <taxon>Pteridineae</taxon>
        <taxon>Pteridaceae</taxon>
        <taxon>Parkerioideae</taxon>
        <taxon>Ceratopteris</taxon>
    </lineage>
</organism>
<evidence type="ECO:0000256" key="3">
    <source>
        <dbReference type="ARBA" id="ARBA00022664"/>
    </source>
</evidence>
<evidence type="ECO:0000256" key="2">
    <source>
        <dbReference type="ARBA" id="ARBA00022528"/>
    </source>
</evidence>
<dbReference type="PANTHER" id="PTHR18934">
    <property type="entry name" value="ATP-DEPENDENT RNA HELICASE"/>
    <property type="match status" value="1"/>
</dbReference>
<evidence type="ECO:0000259" key="10">
    <source>
        <dbReference type="PROSITE" id="PS51194"/>
    </source>
</evidence>